<keyword evidence="4" id="KW-0458">Lysosome</keyword>
<name>A0A7R9FI90_9NEOP</name>
<evidence type="ECO:0000256" key="1">
    <source>
        <dbReference type="ARBA" id="ARBA00004656"/>
    </source>
</evidence>
<dbReference type="GO" id="GO:0099078">
    <property type="term" value="C:BORC complex"/>
    <property type="evidence" value="ECO:0007669"/>
    <property type="project" value="TreeGrafter"/>
</dbReference>
<comment type="similarity">
    <text evidence="2">Belongs to the BORCS8 family.</text>
</comment>
<gene>
    <name evidence="6" type="ORF">TTEB3V08_LOCUS1112</name>
</gene>
<feature type="coiled-coil region" evidence="5">
    <location>
        <begin position="120"/>
        <end position="147"/>
    </location>
</feature>
<organism evidence="6">
    <name type="scientific">Timema tahoe</name>
    <dbReference type="NCBI Taxonomy" id="61484"/>
    <lineage>
        <taxon>Eukaryota</taxon>
        <taxon>Metazoa</taxon>
        <taxon>Ecdysozoa</taxon>
        <taxon>Arthropoda</taxon>
        <taxon>Hexapoda</taxon>
        <taxon>Insecta</taxon>
        <taxon>Pterygota</taxon>
        <taxon>Neoptera</taxon>
        <taxon>Polyneoptera</taxon>
        <taxon>Phasmatodea</taxon>
        <taxon>Timematodea</taxon>
        <taxon>Timematoidea</taxon>
        <taxon>Timematidae</taxon>
        <taxon>Timema</taxon>
    </lineage>
</organism>
<accession>A0A7R9FI90</accession>
<evidence type="ECO:0000256" key="5">
    <source>
        <dbReference type="SAM" id="Coils"/>
    </source>
</evidence>
<keyword evidence="3" id="KW-0472">Membrane</keyword>
<dbReference type="EMBL" id="OE000217">
    <property type="protein sequence ID" value="CAD7452955.1"/>
    <property type="molecule type" value="Genomic_DNA"/>
</dbReference>
<comment type="subcellular location">
    <subcellularLocation>
        <location evidence="1">Lysosome membrane</location>
    </subcellularLocation>
</comment>
<dbReference type="PANTHER" id="PTHR21146:SF0">
    <property type="entry name" value="BLOC-1-RELATED COMPLEX SUBUNIT 8"/>
    <property type="match status" value="1"/>
</dbReference>
<protein>
    <recommendedName>
        <fullName evidence="7">BLOC-1-related complex subunit 8 homolog</fullName>
    </recommendedName>
</protein>
<dbReference type="AlphaFoldDB" id="A0A7R9FI90"/>
<proteinExistence type="inferred from homology"/>
<keyword evidence="5" id="KW-0175">Coiled coil</keyword>
<reference evidence="6" key="1">
    <citation type="submission" date="2020-11" db="EMBL/GenBank/DDBJ databases">
        <authorList>
            <person name="Tran Van P."/>
        </authorList>
    </citation>
    <scope>NUCLEOTIDE SEQUENCE</scope>
</reference>
<evidence type="ECO:0000256" key="3">
    <source>
        <dbReference type="ARBA" id="ARBA00023136"/>
    </source>
</evidence>
<evidence type="ECO:0000256" key="2">
    <source>
        <dbReference type="ARBA" id="ARBA00010463"/>
    </source>
</evidence>
<dbReference type="InterPro" id="IPR019320">
    <property type="entry name" value="BORCS8"/>
</dbReference>
<dbReference type="Pfam" id="PF10167">
    <property type="entry name" value="BORCS8"/>
    <property type="match status" value="1"/>
</dbReference>
<evidence type="ECO:0008006" key="7">
    <source>
        <dbReference type="Google" id="ProtNLM"/>
    </source>
</evidence>
<evidence type="ECO:0000256" key="4">
    <source>
        <dbReference type="ARBA" id="ARBA00023228"/>
    </source>
</evidence>
<evidence type="ECO:0000313" key="6">
    <source>
        <dbReference type="EMBL" id="CAD7452955.1"/>
    </source>
</evidence>
<sequence length="208" mass="23540">MSIQSDPELEVKVKKGVNDAVLLQFKLSSKCHQILQKTLIGTPKAQRPTTGSATERISENMHIVANEPSLAFYRLQEHVRKALPPMVEKRVEVTKLHHELQGRCYDVEYAVGAVKSMEGAEESFNNIQELLKNAVFLKQQIKYEEARRNKKESSSVYKRLSAHITLDLPDLPELSDALRETANRVESMMAHARHSAGAELQRSNTVQH</sequence>
<dbReference type="PANTHER" id="PTHR21146">
    <property type="entry name" value="MEF2B PROTEIN"/>
    <property type="match status" value="1"/>
</dbReference>
<dbReference type="GO" id="GO:0005765">
    <property type="term" value="C:lysosomal membrane"/>
    <property type="evidence" value="ECO:0007669"/>
    <property type="project" value="UniProtKB-SubCell"/>
</dbReference>